<dbReference type="InterPro" id="IPR004509">
    <property type="entry name" value="Competence_ComEA_HhH"/>
</dbReference>
<keyword evidence="2" id="KW-0812">Transmembrane</keyword>
<dbReference type="InterPro" id="IPR003583">
    <property type="entry name" value="Hlx-hairpin-Hlx_DNA-bd_motif"/>
</dbReference>
<feature type="domain" description="Helix-hairpin-helix DNA-binding motif class 1" evidence="3">
    <location>
        <begin position="193"/>
        <end position="212"/>
    </location>
</feature>
<evidence type="ECO:0000256" key="1">
    <source>
        <dbReference type="SAM" id="MobiDB-lite"/>
    </source>
</evidence>
<feature type="compositionally biased region" description="Basic and acidic residues" evidence="1">
    <location>
        <begin position="59"/>
        <end position="68"/>
    </location>
</feature>
<accession>U5LCK4</accession>
<dbReference type="KEGG" id="bif:N288_18550"/>
<keyword evidence="2" id="KW-0472">Membrane</keyword>
<feature type="transmembrane region" description="Helical" evidence="2">
    <location>
        <begin position="9"/>
        <end position="27"/>
    </location>
</feature>
<proteinExistence type="predicted"/>
<sequence>MLDWIKRRPLAGIGAAFLLILLFYFFLQGNKGDGDPLESLQMEEELESLPGLGEEEEKEKEKEKEKEAAPPVIKVDVKGSVRNPGLYEAADGERVADLIQKAGGLTENADEARINFAQRVGDEMVIYVPEEGEELSGGTEPAQAISAASGEDGMVNINSAGSEELQDIPGIGPSKAAAIIEYRETEGPFQSLEDLMQISGIGEKTFEKLKSYIKLK</sequence>
<reference evidence="4 5" key="1">
    <citation type="submission" date="2013-07" db="EMBL/GenBank/DDBJ databases">
        <title>Complete genome sequence of Bacillus infantis NRRL B-14911 that has potential to induce cardiac disease by antigenic mimicry.</title>
        <authorList>
            <person name="Massilamany C."/>
            <person name="Smith T.P.L."/>
            <person name="Loy J.D."/>
            <person name="Barletta R."/>
            <person name="Reddy J."/>
        </authorList>
    </citation>
    <scope>NUCLEOTIDE SEQUENCE [LARGE SCALE GENOMIC DNA]</scope>
    <source>
        <strain evidence="4 5">NRRL B-14911</strain>
    </source>
</reference>
<dbReference type="RefSeq" id="WP_022544212.1">
    <property type="nucleotide sequence ID" value="NC_022524.1"/>
</dbReference>
<dbReference type="Proteomes" id="UP000017805">
    <property type="component" value="Chromosome"/>
</dbReference>
<dbReference type="GO" id="GO:0015627">
    <property type="term" value="C:type II protein secretion system complex"/>
    <property type="evidence" value="ECO:0007669"/>
    <property type="project" value="TreeGrafter"/>
</dbReference>
<feature type="domain" description="Helix-hairpin-helix DNA-binding motif class 1" evidence="3">
    <location>
        <begin position="163"/>
        <end position="182"/>
    </location>
</feature>
<dbReference type="InterPro" id="IPR051675">
    <property type="entry name" value="Endo/Exo/Phosphatase_dom_1"/>
</dbReference>
<dbReference type="PANTHER" id="PTHR21180:SF32">
    <property type="entry name" value="ENDONUCLEASE_EXONUCLEASE_PHOSPHATASE FAMILY DOMAIN-CONTAINING PROTEIN 1"/>
    <property type="match status" value="1"/>
</dbReference>
<feature type="compositionally biased region" description="Acidic residues" evidence="1">
    <location>
        <begin position="45"/>
        <end position="58"/>
    </location>
</feature>
<dbReference type="InterPro" id="IPR019554">
    <property type="entry name" value="Soluble_ligand-bd"/>
</dbReference>
<evidence type="ECO:0000256" key="2">
    <source>
        <dbReference type="SAM" id="Phobius"/>
    </source>
</evidence>
<dbReference type="Pfam" id="PF12836">
    <property type="entry name" value="HHH_3"/>
    <property type="match status" value="1"/>
</dbReference>
<evidence type="ECO:0000313" key="4">
    <source>
        <dbReference type="EMBL" id="AGX05589.1"/>
    </source>
</evidence>
<dbReference type="InterPro" id="IPR010994">
    <property type="entry name" value="RuvA_2-like"/>
</dbReference>
<evidence type="ECO:0000313" key="5">
    <source>
        <dbReference type="Proteomes" id="UP000017805"/>
    </source>
</evidence>
<dbReference type="Pfam" id="PF10531">
    <property type="entry name" value="SLBB"/>
    <property type="match status" value="1"/>
</dbReference>
<keyword evidence="5" id="KW-1185">Reference proteome</keyword>
<evidence type="ECO:0000259" key="3">
    <source>
        <dbReference type="SMART" id="SM00278"/>
    </source>
</evidence>
<dbReference type="SUPFAM" id="SSF47781">
    <property type="entry name" value="RuvA domain 2-like"/>
    <property type="match status" value="1"/>
</dbReference>
<dbReference type="OrthoDB" id="9790239at2"/>
<dbReference type="GeneID" id="97350731"/>
<dbReference type="Gene3D" id="1.10.150.320">
    <property type="entry name" value="Photosystem II 12 kDa extrinsic protein"/>
    <property type="match status" value="1"/>
</dbReference>
<dbReference type="STRING" id="1367477.N288_18550"/>
<dbReference type="PATRIC" id="fig|1367477.3.peg.3698"/>
<dbReference type="GO" id="GO:0006281">
    <property type="term" value="P:DNA repair"/>
    <property type="evidence" value="ECO:0007669"/>
    <property type="project" value="InterPro"/>
</dbReference>
<feature type="region of interest" description="Disordered" evidence="1">
    <location>
        <begin position="45"/>
        <end position="69"/>
    </location>
</feature>
<dbReference type="Gene3D" id="3.10.560.10">
    <property type="entry name" value="Outer membrane lipoprotein wza domain like"/>
    <property type="match status" value="1"/>
</dbReference>
<dbReference type="PANTHER" id="PTHR21180">
    <property type="entry name" value="ENDONUCLEASE/EXONUCLEASE/PHOSPHATASE FAMILY DOMAIN-CONTAINING PROTEIN 1"/>
    <property type="match status" value="1"/>
</dbReference>
<name>U5LCK4_9BACI</name>
<dbReference type="HOGENOM" id="CLU_052011_1_2_9"/>
<dbReference type="GO" id="GO:0015628">
    <property type="term" value="P:protein secretion by the type II secretion system"/>
    <property type="evidence" value="ECO:0007669"/>
    <property type="project" value="TreeGrafter"/>
</dbReference>
<dbReference type="SUPFAM" id="SSF142984">
    <property type="entry name" value="Nqo1 middle domain-like"/>
    <property type="match status" value="1"/>
</dbReference>
<keyword evidence="2" id="KW-1133">Transmembrane helix</keyword>
<dbReference type="AlphaFoldDB" id="U5LCK4"/>
<organism evidence="4 5">
    <name type="scientific">Bacillus infantis NRRL B-14911</name>
    <dbReference type="NCBI Taxonomy" id="1367477"/>
    <lineage>
        <taxon>Bacteria</taxon>
        <taxon>Bacillati</taxon>
        <taxon>Bacillota</taxon>
        <taxon>Bacilli</taxon>
        <taxon>Bacillales</taxon>
        <taxon>Bacillaceae</taxon>
        <taxon>Bacillus</taxon>
    </lineage>
</organism>
<dbReference type="SMART" id="SM00278">
    <property type="entry name" value="HhH1"/>
    <property type="match status" value="2"/>
</dbReference>
<protein>
    <recommendedName>
        <fullName evidence="3">Helix-hairpin-helix DNA-binding motif class 1 domain-containing protein</fullName>
    </recommendedName>
</protein>
<dbReference type="GO" id="GO:0003677">
    <property type="term" value="F:DNA binding"/>
    <property type="evidence" value="ECO:0007669"/>
    <property type="project" value="InterPro"/>
</dbReference>
<gene>
    <name evidence="4" type="ORF">N288_18550</name>
</gene>
<dbReference type="EMBL" id="CP006643">
    <property type="protein sequence ID" value="AGX05589.1"/>
    <property type="molecule type" value="Genomic_DNA"/>
</dbReference>
<dbReference type="NCBIfam" id="TIGR00426">
    <property type="entry name" value="competence protein ComEA helix-hairpin-helix repeat region"/>
    <property type="match status" value="1"/>
</dbReference>